<evidence type="ECO:0000256" key="3">
    <source>
        <dbReference type="ARBA" id="ARBA00022553"/>
    </source>
</evidence>
<organism evidence="10 11">
    <name type="scientific">Acrobeloides nanus</name>
    <dbReference type="NCBI Taxonomy" id="290746"/>
    <lineage>
        <taxon>Eukaryota</taxon>
        <taxon>Metazoa</taxon>
        <taxon>Ecdysozoa</taxon>
        <taxon>Nematoda</taxon>
        <taxon>Chromadorea</taxon>
        <taxon>Rhabditida</taxon>
        <taxon>Tylenchina</taxon>
        <taxon>Cephalobomorpha</taxon>
        <taxon>Cephaloboidea</taxon>
        <taxon>Cephalobidae</taxon>
        <taxon>Acrobeloides</taxon>
    </lineage>
</organism>
<proteinExistence type="predicted"/>
<dbReference type="AlphaFoldDB" id="A0A914E5W9"/>
<evidence type="ECO:0000313" key="11">
    <source>
        <dbReference type="WBParaSite" id="ACRNAN_scaffold558.g24070.t1"/>
    </source>
</evidence>
<dbReference type="GO" id="GO:0030424">
    <property type="term" value="C:axon"/>
    <property type="evidence" value="ECO:0007669"/>
    <property type="project" value="UniProtKB-SubCell"/>
</dbReference>
<evidence type="ECO:0000256" key="4">
    <source>
        <dbReference type="ARBA" id="ARBA00023018"/>
    </source>
</evidence>
<keyword evidence="6" id="KW-0206">Cytoskeleton</keyword>
<dbReference type="WBParaSite" id="ACRNAN_scaffold558.g24070.t1">
    <property type="protein sequence ID" value="ACRNAN_scaffold558.g24070.t1"/>
    <property type="gene ID" value="ACRNAN_scaffold558.g24070"/>
</dbReference>
<feature type="coiled-coil region" evidence="9">
    <location>
        <begin position="281"/>
        <end position="545"/>
    </location>
</feature>
<comment type="subcellular location">
    <subcellularLocation>
        <location evidence="1">Cytoplasm</location>
        <location evidence="1">Cytoskeleton</location>
    </subcellularLocation>
    <subcellularLocation>
        <location evidence="8">Presynapse</location>
    </subcellularLocation>
</comment>
<protein>
    <submittedName>
        <fullName evidence="11">Uncharacterized protein</fullName>
    </submittedName>
</protein>
<name>A0A914E5W9_9BILA</name>
<dbReference type="GO" id="GO:0098882">
    <property type="term" value="F:structural constituent of presynaptic active zone"/>
    <property type="evidence" value="ECO:0007669"/>
    <property type="project" value="TreeGrafter"/>
</dbReference>
<sequence length="767" mass="88777">MRASAPPPANTSAFSSYGVYDNLPLSDDVPNSNAQKKRQDMLNSMRKHRSLDNTQFLNEFEDFPYLQQHSQFPTSSTNYGASSLYDNVGLAGTSYGYEDPPPGFQNLSANPTGFSYLNDPILRNPRHSYSTKPAATLSQPWSYQTTSQYGSNMVQEYEAMKQEYMALHQKLNYVMNSIRTFWSPELKKERQVRKEEALRLNTLQTKISQQAAELQRIQNELEKREKDVEQLLSETELFGMEEDLRLLRKRLNEPRDYTDKNINMHELQTVKTKMERSEMALSEKTVALANTEMRLKNAEDQKAALEKRAEILARSSSLHESQVQLLQEDLNVLRQKLETKNQQLETKEQLIKRLEQQMESMKNQIFDKEHVTQESEQRNANLGHRLDQLETMLRDREAELDRMKQRLLQQPGTRIENELRQQLENAEQDKRKLQENIDLLRKSAEAEKQQQLNTFNEENRQQRMTIEYLQKELSDRQILLSSQNEKISQLDNQLKSVDAKPTTVLKRDEEIGALHKELSETRNEVDRLLKIVQNLEKEKSSLLSKIDDGSPRRMANGLTLERKRDGSIGQKDDNILLKLRIDELEEALRESVGITAERDKLVAEQKHLIQQLTTQITELMKLKSDEQAAARALISMPLPPKDMKAELQKVRDEENLKYRMQLAGMRKETAMALIREKEACIKLLQTPPDQIRGKIEILNRQKDQLRHKLLTQDSDFSTLDQPTLGAAGASWMSPMKMPYDNALPPSSLVHAYSHQEVNGEDEEGIWA</sequence>
<dbReference type="PANTHER" id="PTHR18861:SF0">
    <property type="entry name" value="BRUCHPILOT, ISOFORM J"/>
    <property type="match status" value="1"/>
</dbReference>
<feature type="coiled-coil region" evidence="9">
    <location>
        <begin position="200"/>
        <end position="234"/>
    </location>
</feature>
<keyword evidence="5 9" id="KW-0175">Coiled coil</keyword>
<evidence type="ECO:0000256" key="5">
    <source>
        <dbReference type="ARBA" id="ARBA00023054"/>
    </source>
</evidence>
<dbReference type="InterPro" id="IPR019323">
    <property type="entry name" value="ELKS/CAST"/>
</dbReference>
<keyword evidence="2" id="KW-0963">Cytoplasm</keyword>
<evidence type="ECO:0000256" key="7">
    <source>
        <dbReference type="ARBA" id="ARBA00023273"/>
    </source>
</evidence>
<evidence type="ECO:0000256" key="1">
    <source>
        <dbReference type="ARBA" id="ARBA00004245"/>
    </source>
</evidence>
<dbReference type="GO" id="GO:0048167">
    <property type="term" value="P:regulation of synaptic plasticity"/>
    <property type="evidence" value="ECO:0007669"/>
    <property type="project" value="TreeGrafter"/>
</dbReference>
<evidence type="ECO:0000256" key="8">
    <source>
        <dbReference type="ARBA" id="ARBA00034106"/>
    </source>
</evidence>
<dbReference type="GO" id="GO:0048788">
    <property type="term" value="C:cytoskeleton of presynaptic active zone"/>
    <property type="evidence" value="ECO:0007669"/>
    <property type="project" value="TreeGrafter"/>
</dbReference>
<keyword evidence="7" id="KW-0966">Cell projection</keyword>
<evidence type="ECO:0000256" key="9">
    <source>
        <dbReference type="SAM" id="Coils"/>
    </source>
</evidence>
<dbReference type="PANTHER" id="PTHR18861">
    <property type="entry name" value="ELKS/RAB6-INTERACTING/CAST PROTEIN"/>
    <property type="match status" value="1"/>
</dbReference>
<dbReference type="Proteomes" id="UP000887540">
    <property type="component" value="Unplaced"/>
</dbReference>
<keyword evidence="3" id="KW-0597">Phosphoprotein</keyword>
<evidence type="ECO:0000256" key="6">
    <source>
        <dbReference type="ARBA" id="ARBA00023212"/>
    </source>
</evidence>
<keyword evidence="10" id="KW-1185">Reference proteome</keyword>
<accession>A0A914E5W9</accession>
<reference evidence="11" key="1">
    <citation type="submission" date="2022-11" db="UniProtKB">
        <authorList>
            <consortium name="WormBaseParasite"/>
        </authorList>
    </citation>
    <scope>IDENTIFICATION</scope>
</reference>
<keyword evidence="4" id="KW-0770">Synapse</keyword>
<evidence type="ECO:0000313" key="10">
    <source>
        <dbReference type="Proteomes" id="UP000887540"/>
    </source>
</evidence>
<evidence type="ECO:0000256" key="2">
    <source>
        <dbReference type="ARBA" id="ARBA00022490"/>
    </source>
</evidence>
<dbReference type="Pfam" id="PF10174">
    <property type="entry name" value="Cast"/>
    <property type="match status" value="1"/>
</dbReference>
<dbReference type="GO" id="GO:0007274">
    <property type="term" value="P:neuromuscular synaptic transmission"/>
    <property type="evidence" value="ECO:0007669"/>
    <property type="project" value="TreeGrafter"/>
</dbReference>